<dbReference type="InterPro" id="IPR051441">
    <property type="entry name" value="SelW_related"/>
</dbReference>
<dbReference type="Gene3D" id="3.40.30.10">
    <property type="entry name" value="Glutaredoxin"/>
    <property type="match status" value="1"/>
</dbReference>
<dbReference type="PANTHER" id="PTHR15124">
    <property type="entry name" value="SELENOPROTEIN W"/>
    <property type="match status" value="1"/>
</dbReference>
<dbReference type="SUPFAM" id="SSF52833">
    <property type="entry name" value="Thioredoxin-like"/>
    <property type="match status" value="1"/>
</dbReference>
<evidence type="ECO:0000313" key="2">
    <source>
        <dbReference type="EMBL" id="KAL1277896.1"/>
    </source>
</evidence>
<dbReference type="InterPro" id="IPR011893">
    <property type="entry name" value="Selenoprotein_Rdx-typ"/>
</dbReference>
<evidence type="ECO:0000256" key="1">
    <source>
        <dbReference type="ARBA" id="ARBA00023284"/>
    </source>
</evidence>
<dbReference type="PANTHER" id="PTHR15124:SF27">
    <property type="entry name" value="MIGRATION AND INVASION ENHANCER 1"/>
    <property type="match status" value="1"/>
</dbReference>
<proteinExistence type="predicted"/>
<accession>A0ABR3NMI7</accession>
<keyword evidence="1" id="KW-0676">Redox-active center</keyword>
<organism evidence="2 3">
    <name type="scientific">Cirrhinus molitorella</name>
    <name type="common">mud carp</name>
    <dbReference type="NCBI Taxonomy" id="172907"/>
    <lineage>
        <taxon>Eukaryota</taxon>
        <taxon>Metazoa</taxon>
        <taxon>Chordata</taxon>
        <taxon>Craniata</taxon>
        <taxon>Vertebrata</taxon>
        <taxon>Euteleostomi</taxon>
        <taxon>Actinopterygii</taxon>
        <taxon>Neopterygii</taxon>
        <taxon>Teleostei</taxon>
        <taxon>Ostariophysi</taxon>
        <taxon>Cypriniformes</taxon>
        <taxon>Cyprinidae</taxon>
        <taxon>Labeoninae</taxon>
        <taxon>Labeonini</taxon>
        <taxon>Cirrhinus</taxon>
    </lineage>
</organism>
<comment type="caution">
    <text evidence="2">The sequence shown here is derived from an EMBL/GenBank/DDBJ whole genome shotgun (WGS) entry which is preliminary data.</text>
</comment>
<dbReference type="NCBIfam" id="TIGR02174">
    <property type="entry name" value="CXXU_selWTH"/>
    <property type="match status" value="1"/>
</dbReference>
<evidence type="ECO:0008006" key="4">
    <source>
        <dbReference type="Google" id="ProtNLM"/>
    </source>
</evidence>
<protein>
    <recommendedName>
        <fullName evidence="4">Selenoprotein W</fullName>
    </recommendedName>
</protein>
<sequence length="111" mass="12519">MSSYSVGVSDRWRKTINVYGTESKHKNHGGEDKSRILELKRGVCAKFPDAEVSGFVGRRGSFEVQINEHLVFSKLQSGGFPYEEDIMEAIVKAKDGKPEKITRSRKECIIL</sequence>
<gene>
    <name evidence="2" type="ORF">QQF64_024569</name>
</gene>
<dbReference type="InterPro" id="IPR036249">
    <property type="entry name" value="Thioredoxin-like_sf"/>
</dbReference>
<dbReference type="Pfam" id="PF10262">
    <property type="entry name" value="Rdx"/>
    <property type="match status" value="1"/>
</dbReference>
<keyword evidence="3" id="KW-1185">Reference proteome</keyword>
<dbReference type="EMBL" id="JAYMGO010000003">
    <property type="protein sequence ID" value="KAL1277896.1"/>
    <property type="molecule type" value="Genomic_DNA"/>
</dbReference>
<reference evidence="2 3" key="1">
    <citation type="submission" date="2023-09" db="EMBL/GenBank/DDBJ databases">
        <authorList>
            <person name="Wang M."/>
        </authorList>
    </citation>
    <scope>NUCLEOTIDE SEQUENCE [LARGE SCALE GENOMIC DNA]</scope>
    <source>
        <strain evidence="2">GT-2023</strain>
        <tissue evidence="2">Liver</tissue>
    </source>
</reference>
<dbReference type="Proteomes" id="UP001558613">
    <property type="component" value="Unassembled WGS sequence"/>
</dbReference>
<name>A0ABR3NMI7_9TELE</name>
<evidence type="ECO:0000313" key="3">
    <source>
        <dbReference type="Proteomes" id="UP001558613"/>
    </source>
</evidence>